<dbReference type="Gene3D" id="3.30.900.10">
    <property type="entry name" value="HORMA domain"/>
    <property type="match status" value="1"/>
</dbReference>
<evidence type="ECO:0000259" key="6">
    <source>
        <dbReference type="PROSITE" id="PS50815"/>
    </source>
</evidence>
<dbReference type="Pfam" id="PF02301">
    <property type="entry name" value="HORMA"/>
    <property type="match status" value="1"/>
</dbReference>
<dbReference type="GO" id="GO:0051321">
    <property type="term" value="P:meiotic cell cycle"/>
    <property type="evidence" value="ECO:0007669"/>
    <property type="project" value="UniProtKB-KW"/>
</dbReference>
<keyword evidence="4" id="KW-0539">Nucleus</keyword>
<protein>
    <submittedName>
        <fullName evidence="7">HORMA domain-containing protein 1</fullName>
    </submittedName>
</protein>
<evidence type="ECO:0000313" key="8">
    <source>
        <dbReference type="Proteomes" id="UP000727407"/>
    </source>
</evidence>
<dbReference type="GO" id="GO:0005694">
    <property type="term" value="C:chromosome"/>
    <property type="evidence" value="ECO:0007669"/>
    <property type="project" value="UniProtKB-SubCell"/>
</dbReference>
<accession>A0A8J4XA81</accession>
<dbReference type="AlphaFoldDB" id="A0A8J4XA81"/>
<dbReference type="SUPFAM" id="SSF56019">
    <property type="entry name" value="The spindle assembly checkpoint protein mad2"/>
    <property type="match status" value="1"/>
</dbReference>
<dbReference type="InterPro" id="IPR051294">
    <property type="entry name" value="HORMA_MeioticProgression"/>
</dbReference>
<dbReference type="PANTHER" id="PTHR48225:SF3">
    <property type="entry name" value="HORMA DOMAIN-CONTAINING PROTEIN 1"/>
    <property type="match status" value="1"/>
</dbReference>
<dbReference type="EMBL" id="QNUK01000019">
    <property type="protein sequence ID" value="KAF5907726.1"/>
    <property type="molecule type" value="Genomic_DNA"/>
</dbReference>
<dbReference type="GO" id="GO:0005634">
    <property type="term" value="C:nucleus"/>
    <property type="evidence" value="ECO:0007669"/>
    <property type="project" value="UniProtKB-SubCell"/>
</dbReference>
<evidence type="ECO:0000313" key="7">
    <source>
        <dbReference type="EMBL" id="KAF5907726.1"/>
    </source>
</evidence>
<dbReference type="PANTHER" id="PTHR48225">
    <property type="entry name" value="HORMA DOMAIN-CONTAINING PROTEIN 1"/>
    <property type="match status" value="1"/>
</dbReference>
<organism evidence="7 8">
    <name type="scientific">Clarias magur</name>
    <name type="common">Asian catfish</name>
    <name type="synonym">Macropteronotus magur</name>
    <dbReference type="NCBI Taxonomy" id="1594786"/>
    <lineage>
        <taxon>Eukaryota</taxon>
        <taxon>Metazoa</taxon>
        <taxon>Chordata</taxon>
        <taxon>Craniata</taxon>
        <taxon>Vertebrata</taxon>
        <taxon>Euteleostomi</taxon>
        <taxon>Actinopterygii</taxon>
        <taxon>Neopterygii</taxon>
        <taxon>Teleostei</taxon>
        <taxon>Ostariophysi</taxon>
        <taxon>Siluriformes</taxon>
        <taxon>Clariidae</taxon>
        <taxon>Clarias</taxon>
    </lineage>
</organism>
<keyword evidence="8" id="KW-1185">Reference proteome</keyword>
<comment type="subcellular location">
    <subcellularLocation>
        <location evidence="2">Chromosome</location>
    </subcellularLocation>
    <subcellularLocation>
        <location evidence="1">Nucleus</location>
    </subcellularLocation>
</comment>
<feature type="non-terminal residue" evidence="7">
    <location>
        <position position="370"/>
    </location>
</feature>
<evidence type="ECO:0000256" key="1">
    <source>
        <dbReference type="ARBA" id="ARBA00004123"/>
    </source>
</evidence>
<keyword evidence="5" id="KW-0469">Meiosis</keyword>
<feature type="domain" description="HORMA" evidence="6">
    <location>
        <begin position="55"/>
        <end position="257"/>
    </location>
</feature>
<dbReference type="InterPro" id="IPR036570">
    <property type="entry name" value="HORMA_dom_sf"/>
</dbReference>
<dbReference type="InterPro" id="IPR003511">
    <property type="entry name" value="HORMA_dom"/>
</dbReference>
<gene>
    <name evidence="7" type="ORF">DAT39_002552</name>
</gene>
<keyword evidence="3" id="KW-0158">Chromosome</keyword>
<sequence length="370" mass="42630">MLQHLFNNNIKAKFDKINDSTSETKEFSFNRPIAMACEQRLRPQQMLPHVVATEQQSLVVVKKLLAIAVSSITYLRGLFPEKAYGTKYVEEQKVMILREERTCPGASQIVQWLQGCFEALQKRYLRVIWLSMYCDPEHPEKVTECYQFRIQYTEKGPRLDFESKSQKNVTRMDCNDIKKASILLVRKLYTLLQNLGPLPDSVYLNMKLSYNDNVTPHDYQPPGFKEGENSILVFQKEPVNLTMGQVVTPFHTLKLDVTTERERLEQVDDNEPICARDRWTLQINEEEMVCVSNGQQEFVNKENIVIDTGIENSDLSKEEMLENSQFMADSLVKKTADVDVAARKTRSGRVFNSLVDNRKGTVPSSTEKKP</sequence>
<dbReference type="Proteomes" id="UP000727407">
    <property type="component" value="Unassembled WGS sequence"/>
</dbReference>
<evidence type="ECO:0000256" key="5">
    <source>
        <dbReference type="ARBA" id="ARBA00023254"/>
    </source>
</evidence>
<dbReference type="OrthoDB" id="1928087at2759"/>
<evidence type="ECO:0000256" key="4">
    <source>
        <dbReference type="ARBA" id="ARBA00023242"/>
    </source>
</evidence>
<reference evidence="7" key="1">
    <citation type="submission" date="2020-07" db="EMBL/GenBank/DDBJ databases">
        <title>Clarias magur genome sequencing, assembly and annotation.</title>
        <authorList>
            <person name="Kushwaha B."/>
            <person name="Kumar R."/>
            <person name="Das P."/>
            <person name="Joshi C.G."/>
            <person name="Kumar D."/>
            <person name="Nagpure N.S."/>
            <person name="Pandey M."/>
            <person name="Agarwal S."/>
            <person name="Srivastava S."/>
            <person name="Singh M."/>
            <person name="Sahoo L."/>
            <person name="Jayasankar P."/>
            <person name="Meher P.K."/>
            <person name="Koringa P.G."/>
            <person name="Iquebal M.A."/>
            <person name="Das S.P."/>
            <person name="Bit A."/>
            <person name="Patnaik S."/>
            <person name="Patel N."/>
            <person name="Shah T.M."/>
            <person name="Hinsu A."/>
            <person name="Jena J.K."/>
        </authorList>
    </citation>
    <scope>NUCLEOTIDE SEQUENCE</scope>
    <source>
        <strain evidence="7">CIFAMagur01</strain>
        <tissue evidence="7">Testis</tissue>
    </source>
</reference>
<proteinExistence type="predicted"/>
<evidence type="ECO:0000256" key="2">
    <source>
        <dbReference type="ARBA" id="ARBA00004286"/>
    </source>
</evidence>
<dbReference type="PROSITE" id="PS50815">
    <property type="entry name" value="HORMA"/>
    <property type="match status" value="1"/>
</dbReference>
<name>A0A8J4XA81_CLAMG</name>
<evidence type="ECO:0000256" key="3">
    <source>
        <dbReference type="ARBA" id="ARBA00022454"/>
    </source>
</evidence>
<comment type="caution">
    <text evidence="7">The sequence shown here is derived from an EMBL/GenBank/DDBJ whole genome shotgun (WGS) entry which is preliminary data.</text>
</comment>